<dbReference type="AlphaFoldDB" id="A0A420WA36"/>
<protein>
    <submittedName>
        <fullName evidence="1">Uncharacterized protein</fullName>
    </submittedName>
</protein>
<comment type="caution">
    <text evidence="1">The sequence shown here is derived from an EMBL/GenBank/DDBJ whole genome shotgun (WGS) entry which is preliminary data.</text>
</comment>
<evidence type="ECO:0000313" key="2">
    <source>
        <dbReference type="Proteomes" id="UP000277424"/>
    </source>
</evidence>
<feature type="non-terminal residue" evidence="1">
    <location>
        <position position="1"/>
    </location>
</feature>
<gene>
    <name evidence="1" type="ORF">BCL74_3682</name>
</gene>
<sequence length="41" mass="4689">ATMRTRMRTSPLMDEAGFARHYGAALRTMWNNWCQDVTAGN</sequence>
<organism evidence="1 2">
    <name type="scientific">Oceanibaculum indicum</name>
    <dbReference type="NCBI Taxonomy" id="526216"/>
    <lineage>
        <taxon>Bacteria</taxon>
        <taxon>Pseudomonadati</taxon>
        <taxon>Pseudomonadota</taxon>
        <taxon>Alphaproteobacteria</taxon>
        <taxon>Rhodospirillales</taxon>
        <taxon>Oceanibaculaceae</taxon>
        <taxon>Oceanibaculum</taxon>
    </lineage>
</organism>
<name>A0A420WA36_9PROT</name>
<dbReference type="EMBL" id="RBIG01000014">
    <property type="protein sequence ID" value="RKQ64128.1"/>
    <property type="molecule type" value="Genomic_DNA"/>
</dbReference>
<accession>A0A420WA36</accession>
<evidence type="ECO:0000313" key="1">
    <source>
        <dbReference type="EMBL" id="RKQ64128.1"/>
    </source>
</evidence>
<proteinExistence type="predicted"/>
<reference evidence="1 2" key="1">
    <citation type="submission" date="2018-10" db="EMBL/GenBank/DDBJ databases">
        <title>Comparative analysis of microorganisms from saline springs in Andes Mountain Range, Colombia.</title>
        <authorList>
            <person name="Rubin E."/>
        </authorList>
    </citation>
    <scope>NUCLEOTIDE SEQUENCE [LARGE SCALE GENOMIC DNA]</scope>
    <source>
        <strain evidence="1 2">USBA 36</strain>
    </source>
</reference>
<dbReference type="Proteomes" id="UP000277424">
    <property type="component" value="Unassembled WGS sequence"/>
</dbReference>